<dbReference type="InterPro" id="IPR006665">
    <property type="entry name" value="OmpA-like"/>
</dbReference>
<dbReference type="InterPro" id="IPR036737">
    <property type="entry name" value="OmpA-like_sf"/>
</dbReference>
<dbReference type="InterPro" id="IPR006664">
    <property type="entry name" value="OMP_bac"/>
</dbReference>
<comment type="caution">
    <text evidence="8">The sequence shown here is derived from an EMBL/GenBank/DDBJ whole genome shotgun (WGS) entry which is preliminary data.</text>
</comment>
<dbReference type="Pfam" id="PF00691">
    <property type="entry name" value="OmpA"/>
    <property type="match status" value="1"/>
</dbReference>
<dbReference type="SUPFAM" id="SSF103088">
    <property type="entry name" value="OmpA-like"/>
    <property type="match status" value="1"/>
</dbReference>
<evidence type="ECO:0000313" key="9">
    <source>
        <dbReference type="Proteomes" id="UP000505077"/>
    </source>
</evidence>
<dbReference type="CDD" id="cd07185">
    <property type="entry name" value="OmpA_C-like"/>
    <property type="match status" value="1"/>
</dbReference>
<evidence type="ECO:0000259" key="7">
    <source>
        <dbReference type="PROSITE" id="PS51123"/>
    </source>
</evidence>
<dbReference type="InterPro" id="IPR002035">
    <property type="entry name" value="VWF_A"/>
</dbReference>
<keyword evidence="2 4" id="KW-0472">Membrane</keyword>
<proteinExistence type="predicted"/>
<organism evidence="8 9">
    <name type="scientific">Candidatus Desulfovibrio kirbyi</name>
    <dbReference type="NCBI Taxonomy" id="2696086"/>
    <lineage>
        <taxon>Bacteria</taxon>
        <taxon>Pseudomonadati</taxon>
        <taxon>Thermodesulfobacteriota</taxon>
        <taxon>Desulfovibrionia</taxon>
        <taxon>Desulfovibrionales</taxon>
        <taxon>Desulfovibrionaceae</taxon>
        <taxon>Desulfovibrio</taxon>
    </lineage>
</organism>
<dbReference type="InterPro" id="IPR050330">
    <property type="entry name" value="Bact_OuterMem_StrucFunc"/>
</dbReference>
<dbReference type="PANTHER" id="PTHR30329:SF21">
    <property type="entry name" value="LIPOPROTEIN YIAD-RELATED"/>
    <property type="match status" value="1"/>
</dbReference>
<feature type="domain" description="OmpA-like" evidence="7">
    <location>
        <begin position="220"/>
        <end position="332"/>
    </location>
</feature>
<dbReference type="EMBL" id="BLLL01000001">
    <property type="protein sequence ID" value="GFH62372.1"/>
    <property type="molecule type" value="Genomic_DNA"/>
</dbReference>
<evidence type="ECO:0000256" key="3">
    <source>
        <dbReference type="ARBA" id="ARBA00023237"/>
    </source>
</evidence>
<dbReference type="Gene3D" id="3.40.50.410">
    <property type="entry name" value="von Willebrand factor, type A domain"/>
    <property type="match status" value="1"/>
</dbReference>
<keyword evidence="5" id="KW-0732">Signal</keyword>
<evidence type="ECO:0000256" key="4">
    <source>
        <dbReference type="PROSITE-ProRule" id="PRU00473"/>
    </source>
</evidence>
<feature type="signal peptide" evidence="5">
    <location>
        <begin position="1"/>
        <end position="23"/>
    </location>
</feature>
<protein>
    <submittedName>
        <fullName evidence="8">OmpA family protein</fullName>
    </submittedName>
</protein>
<dbReference type="AlphaFoldDB" id="A0A6L2R4I8"/>
<evidence type="ECO:0000256" key="5">
    <source>
        <dbReference type="SAM" id="SignalP"/>
    </source>
</evidence>
<comment type="subcellular location">
    <subcellularLocation>
        <location evidence="1">Cell outer membrane</location>
    </subcellularLocation>
</comment>
<sequence length="332" mass="36098">MKSVRLLILAAAFVLSTALVAAAAVPATCEKKIESFDFVVDYSGSMMLQNAKLKQDKIVVAKNALKRVNAVIPALDYNGGLHTMTPNGTLLAQGPWNRAAYDAAIGKLKSGFQIFGRMTSMGDSINAFEPFISSMKRDAAVILVTDGDNNRGSDLVEVIRQVYASQRNLVVHVISLADTKNGEATVKAIAAMNPASVLVRAEELATSDAAVERFVLAVFCRDEFIVLRGVNFAFDSSELDSKAMGILNEAANIIKSRSNKRVQLAGWTDSIGTDAYNKGLSERRVSSVKSYFVKKGVPANRMSAIGKGKSFKYDNKTEEGRYMNRRTELSFN</sequence>
<evidence type="ECO:0000256" key="2">
    <source>
        <dbReference type="ARBA" id="ARBA00023136"/>
    </source>
</evidence>
<dbReference type="InterPro" id="IPR036465">
    <property type="entry name" value="vWFA_dom_sf"/>
</dbReference>
<evidence type="ECO:0000313" key="8">
    <source>
        <dbReference type="EMBL" id="GFH62372.1"/>
    </source>
</evidence>
<dbReference type="SUPFAM" id="SSF53300">
    <property type="entry name" value="vWA-like"/>
    <property type="match status" value="1"/>
</dbReference>
<reference evidence="8 9" key="1">
    <citation type="journal article" date="2020" name="ISME J.">
        <title>Parallel Reductive Genome Evolution in Desulfovibrio Ectosymbionts Independently Acquired by Trichonympha Protists in the Termite Gut.</title>
        <authorList>
            <person name="Takeuchi M."/>
            <person name="Kuwahara H."/>
            <person name="Murakami T."/>
            <person name="Takahashi K."/>
            <person name="Kajitani R."/>
            <person name="Toyoda A."/>
            <person name="Itoh T."/>
            <person name="Ohkuma M."/>
            <person name="Hongoh Y."/>
        </authorList>
    </citation>
    <scope>NUCLEOTIDE SEQUENCE [LARGE SCALE GENOMIC DNA]</scope>
    <source>
        <strain evidence="8">ZnDsv-02</strain>
    </source>
</reference>
<gene>
    <name evidence="8" type="ORF">ZNDK_0143</name>
</gene>
<accession>A0A6L2R4I8</accession>
<feature type="domain" description="VWFA" evidence="6">
    <location>
        <begin position="35"/>
        <end position="218"/>
    </location>
</feature>
<dbReference type="PRINTS" id="PR01021">
    <property type="entry name" value="OMPADOMAIN"/>
</dbReference>
<dbReference type="PANTHER" id="PTHR30329">
    <property type="entry name" value="STATOR ELEMENT OF FLAGELLAR MOTOR COMPLEX"/>
    <property type="match status" value="1"/>
</dbReference>
<keyword evidence="3" id="KW-0998">Cell outer membrane</keyword>
<dbReference type="Gene3D" id="3.30.1330.60">
    <property type="entry name" value="OmpA-like domain"/>
    <property type="match status" value="1"/>
</dbReference>
<evidence type="ECO:0000259" key="6">
    <source>
        <dbReference type="PROSITE" id="PS50234"/>
    </source>
</evidence>
<dbReference type="GO" id="GO:0009279">
    <property type="term" value="C:cell outer membrane"/>
    <property type="evidence" value="ECO:0007669"/>
    <property type="project" value="UniProtKB-SubCell"/>
</dbReference>
<dbReference type="Proteomes" id="UP000505077">
    <property type="component" value="Unassembled WGS sequence"/>
</dbReference>
<feature type="chain" id="PRO_5026913288" evidence="5">
    <location>
        <begin position="24"/>
        <end position="332"/>
    </location>
</feature>
<name>A0A6L2R4I8_9BACT</name>
<evidence type="ECO:0000256" key="1">
    <source>
        <dbReference type="ARBA" id="ARBA00004442"/>
    </source>
</evidence>
<dbReference type="PROSITE" id="PS50234">
    <property type="entry name" value="VWFA"/>
    <property type="match status" value="1"/>
</dbReference>
<dbReference type="PROSITE" id="PS51123">
    <property type="entry name" value="OMPA_2"/>
    <property type="match status" value="1"/>
</dbReference>